<evidence type="ECO:0000256" key="1">
    <source>
        <dbReference type="ARBA" id="ARBA00036993"/>
    </source>
</evidence>
<sequence length="187" mass="21549">MEIELDVHEALKPISWLSGHWVTEHGRGVFPNLKEFEYQENLEFICVGQPIFNFLSMSHHPEKGTPMHQERGFLRINPGTNELAFIVSHNFGLSSVEEGHFDPEKKEIKLATVNISRTSFAKPPYLSEMNPMNETWSREEHIGYWAHVASERWKKKGWSGIGDGTHNVVERILPASYSNEDYEVVSR</sequence>
<feature type="non-terminal residue" evidence="3">
    <location>
        <position position="1"/>
    </location>
</feature>
<gene>
    <name evidence="3" type="ORF">IPOD504_LOCUS11886</name>
</gene>
<comment type="catalytic activity">
    <reaction evidence="1">
        <text>peroxynitrite = nitrate</text>
        <dbReference type="Rhea" id="RHEA:63116"/>
        <dbReference type="ChEBI" id="CHEBI:17632"/>
        <dbReference type="ChEBI" id="CHEBI:25941"/>
    </reaction>
    <physiologicalReaction direction="left-to-right" evidence="1">
        <dbReference type="Rhea" id="RHEA:63117"/>
    </physiologicalReaction>
</comment>
<proteinExistence type="predicted"/>
<keyword evidence="4" id="KW-1185">Reference proteome</keyword>
<feature type="domain" description="THAP4-like heme-binding" evidence="2">
    <location>
        <begin position="11"/>
        <end position="126"/>
    </location>
</feature>
<dbReference type="SUPFAM" id="SSF50814">
    <property type="entry name" value="Lipocalins"/>
    <property type="match status" value="1"/>
</dbReference>
<accession>A0ABN8IVJ5</accession>
<evidence type="ECO:0000259" key="2">
    <source>
        <dbReference type="Pfam" id="PF08768"/>
    </source>
</evidence>
<reference evidence="3" key="1">
    <citation type="submission" date="2022-03" db="EMBL/GenBank/DDBJ databases">
        <authorList>
            <person name="Martin H S."/>
        </authorList>
    </citation>
    <scope>NUCLEOTIDE SEQUENCE</scope>
</reference>
<dbReference type="CDD" id="cd07828">
    <property type="entry name" value="lipocalin_heme-bd-THAP4-like"/>
    <property type="match status" value="1"/>
</dbReference>
<dbReference type="Proteomes" id="UP000837857">
    <property type="component" value="Chromosome 29"/>
</dbReference>
<dbReference type="InterPro" id="IPR014878">
    <property type="entry name" value="THAP4-like_heme-bd"/>
</dbReference>
<dbReference type="PANTHER" id="PTHR15854">
    <property type="entry name" value="THAP4 PROTEIN"/>
    <property type="match status" value="1"/>
</dbReference>
<dbReference type="InterPro" id="IPR012674">
    <property type="entry name" value="Calycin"/>
</dbReference>
<name>A0ABN8IVJ5_9NEOP</name>
<dbReference type="Pfam" id="PF08768">
    <property type="entry name" value="THAP4_heme-bd"/>
    <property type="match status" value="1"/>
</dbReference>
<dbReference type="Gene3D" id="2.40.128.20">
    <property type="match status" value="1"/>
</dbReference>
<dbReference type="InterPro" id="IPR045165">
    <property type="entry name" value="Nitrobindin"/>
</dbReference>
<dbReference type="PANTHER" id="PTHR15854:SF4">
    <property type="entry name" value="PEROXYNITRITE ISOMERASE THAP4"/>
    <property type="match status" value="1"/>
</dbReference>
<organism evidence="3 4">
    <name type="scientific">Iphiclides podalirius</name>
    <name type="common">scarce swallowtail</name>
    <dbReference type="NCBI Taxonomy" id="110791"/>
    <lineage>
        <taxon>Eukaryota</taxon>
        <taxon>Metazoa</taxon>
        <taxon>Ecdysozoa</taxon>
        <taxon>Arthropoda</taxon>
        <taxon>Hexapoda</taxon>
        <taxon>Insecta</taxon>
        <taxon>Pterygota</taxon>
        <taxon>Neoptera</taxon>
        <taxon>Endopterygota</taxon>
        <taxon>Lepidoptera</taxon>
        <taxon>Glossata</taxon>
        <taxon>Ditrysia</taxon>
        <taxon>Papilionoidea</taxon>
        <taxon>Papilionidae</taxon>
        <taxon>Papilioninae</taxon>
        <taxon>Iphiclides</taxon>
    </lineage>
</organism>
<evidence type="ECO:0000313" key="3">
    <source>
        <dbReference type="EMBL" id="CAH2062333.1"/>
    </source>
</evidence>
<dbReference type="EMBL" id="OW152841">
    <property type="protein sequence ID" value="CAH2062333.1"/>
    <property type="molecule type" value="Genomic_DNA"/>
</dbReference>
<protein>
    <recommendedName>
        <fullName evidence="2">THAP4-like heme-binding domain-containing protein</fullName>
    </recommendedName>
</protein>
<evidence type="ECO:0000313" key="4">
    <source>
        <dbReference type="Proteomes" id="UP000837857"/>
    </source>
</evidence>